<dbReference type="InterPro" id="IPR014756">
    <property type="entry name" value="Ig_E-set"/>
</dbReference>
<evidence type="ECO:0000256" key="2">
    <source>
        <dbReference type="SAM" id="SignalP"/>
    </source>
</evidence>
<keyword evidence="4" id="KW-1185">Reference proteome</keyword>
<sequence length="589" mass="65140">MRQSLTWIALFVASANAAQVTFRVVAPGASAVEVNIGGQLTPLTAADPTIPYFTGVAEAADGAKYKYVAGGTAEAFDRTLEAGKASTYNEFINRPITYANIPELPWPIENKPQWTRSGAKQPLFDTNYIPTVFIDGNPSDLNALITSPHKSKYPVTLTWVLANEVRTFKNVSFGIHGAGKKKNNAKQSWNWRLASGETYQNRDFFKLRHMEEDPTQIREKLWADASRAMGTFANEANMIRMFINGDGYGTFNLLDDITEYSYPSAMFYDGKPPAQMGALFDGASGASFQYFPDTLGYYSWVKNSASPEEIVAIGPLCEAWNKTVKTDDAQIAEFGKQFDTDMFLRFMVMEYLTGHWDGYWEMQTNDGVYRDPTDNNRWYYLGQDYDATFGVNIPSEDPLYIEWSYKQLETANPNAVMIAGLLQNPTQRATFEKYLVDTVKVLFNNVTLTNRVLKYHEFLLPDLEWDRSITQRSPGINFGWTFNQVTENLWAGVSSPLGTGGGAEFGLIEWISRKSEAVIKEFAITISPTPVGPPSTATQPPVPSGTSIETGTPPAPTDKPVPESAAGHVSPKGLATVALVGASLVALLF</sequence>
<dbReference type="Proteomes" id="UP000726737">
    <property type="component" value="Unassembled WGS sequence"/>
</dbReference>
<dbReference type="PANTHER" id="PTHR40050">
    <property type="entry name" value="INNER SPORE COAT PROTEIN H"/>
    <property type="match status" value="1"/>
</dbReference>
<keyword evidence="2" id="KW-0732">Signal</keyword>
<dbReference type="InterPro" id="IPR014867">
    <property type="entry name" value="Spore_coat_CotH_CotH2/3/7"/>
</dbReference>
<dbReference type="EMBL" id="JAAAJA010000239">
    <property type="protein sequence ID" value="KAG0257964.1"/>
    <property type="molecule type" value="Genomic_DNA"/>
</dbReference>
<feature type="compositionally biased region" description="Polar residues" evidence="1">
    <location>
        <begin position="535"/>
        <end position="550"/>
    </location>
</feature>
<evidence type="ECO:0000313" key="4">
    <source>
        <dbReference type="Proteomes" id="UP000726737"/>
    </source>
</evidence>
<dbReference type="AlphaFoldDB" id="A0A9P6U3G3"/>
<dbReference type="SUPFAM" id="SSF81296">
    <property type="entry name" value="E set domains"/>
    <property type="match status" value="1"/>
</dbReference>
<comment type="caution">
    <text evidence="3">The sequence shown here is derived from an EMBL/GenBank/DDBJ whole genome shotgun (WGS) entry which is preliminary data.</text>
</comment>
<feature type="signal peptide" evidence="2">
    <location>
        <begin position="1"/>
        <end position="17"/>
    </location>
</feature>
<feature type="chain" id="PRO_5040226225" evidence="2">
    <location>
        <begin position="18"/>
        <end position="589"/>
    </location>
</feature>
<dbReference type="OrthoDB" id="2387105at2759"/>
<organism evidence="3 4">
    <name type="scientific">Mortierella polycephala</name>
    <dbReference type="NCBI Taxonomy" id="41804"/>
    <lineage>
        <taxon>Eukaryota</taxon>
        <taxon>Fungi</taxon>
        <taxon>Fungi incertae sedis</taxon>
        <taxon>Mucoromycota</taxon>
        <taxon>Mortierellomycotina</taxon>
        <taxon>Mortierellomycetes</taxon>
        <taxon>Mortierellales</taxon>
        <taxon>Mortierellaceae</taxon>
        <taxon>Mortierella</taxon>
    </lineage>
</organism>
<feature type="region of interest" description="Disordered" evidence="1">
    <location>
        <begin position="529"/>
        <end position="568"/>
    </location>
</feature>
<protein>
    <submittedName>
        <fullName evidence="3">Uncharacterized protein</fullName>
    </submittedName>
</protein>
<evidence type="ECO:0000313" key="3">
    <source>
        <dbReference type="EMBL" id="KAG0257964.1"/>
    </source>
</evidence>
<dbReference type="Pfam" id="PF08757">
    <property type="entry name" value="CotH"/>
    <property type="match status" value="1"/>
</dbReference>
<evidence type="ECO:0000256" key="1">
    <source>
        <dbReference type="SAM" id="MobiDB-lite"/>
    </source>
</evidence>
<proteinExistence type="predicted"/>
<gene>
    <name evidence="3" type="ORF">BG011_003631</name>
</gene>
<dbReference type="PANTHER" id="PTHR40050:SF1">
    <property type="entry name" value="INNER SPORE COAT PROTEIN H"/>
    <property type="match status" value="1"/>
</dbReference>
<reference evidence="3" key="1">
    <citation type="journal article" date="2020" name="Fungal Divers.">
        <title>Resolving the Mortierellaceae phylogeny through synthesis of multi-gene phylogenetics and phylogenomics.</title>
        <authorList>
            <person name="Vandepol N."/>
            <person name="Liber J."/>
            <person name="Desiro A."/>
            <person name="Na H."/>
            <person name="Kennedy M."/>
            <person name="Barry K."/>
            <person name="Grigoriev I.V."/>
            <person name="Miller A.N."/>
            <person name="O'Donnell K."/>
            <person name="Stajich J.E."/>
            <person name="Bonito G."/>
        </authorList>
    </citation>
    <scope>NUCLEOTIDE SEQUENCE</scope>
    <source>
        <strain evidence="3">KOD948</strain>
    </source>
</reference>
<accession>A0A9P6U3G3</accession>
<dbReference type="InterPro" id="IPR013783">
    <property type="entry name" value="Ig-like_fold"/>
</dbReference>
<dbReference type="Gene3D" id="2.60.40.10">
    <property type="entry name" value="Immunoglobulins"/>
    <property type="match status" value="1"/>
</dbReference>
<name>A0A9P6U3G3_9FUNG</name>